<dbReference type="SUPFAM" id="SSF82714">
    <property type="entry name" value="Multidrug efflux transporter AcrB TolC docking domain, DN and DC subdomains"/>
    <property type="match status" value="2"/>
</dbReference>
<dbReference type="Gene3D" id="3.30.70.1320">
    <property type="entry name" value="Multidrug efflux transporter AcrB pore domain like"/>
    <property type="match status" value="1"/>
</dbReference>
<dbReference type="GO" id="GO:0005886">
    <property type="term" value="C:plasma membrane"/>
    <property type="evidence" value="ECO:0007669"/>
    <property type="project" value="TreeGrafter"/>
</dbReference>
<evidence type="ECO:0000313" key="3">
    <source>
        <dbReference type="Proteomes" id="UP000477680"/>
    </source>
</evidence>
<dbReference type="Gene3D" id="3.30.70.1440">
    <property type="entry name" value="Multidrug efflux transporter AcrB pore domain"/>
    <property type="match status" value="1"/>
</dbReference>
<dbReference type="SUPFAM" id="SSF82693">
    <property type="entry name" value="Multidrug efflux transporter AcrB pore domain, PN1, PN2, PC1 and PC2 subdomains"/>
    <property type="match status" value="3"/>
</dbReference>
<dbReference type="PANTHER" id="PTHR32063">
    <property type="match status" value="1"/>
</dbReference>
<feature type="transmembrane region" description="Helical" evidence="1">
    <location>
        <begin position="354"/>
        <end position="375"/>
    </location>
</feature>
<keyword evidence="3" id="KW-1185">Reference proteome</keyword>
<evidence type="ECO:0000256" key="1">
    <source>
        <dbReference type="SAM" id="Phobius"/>
    </source>
</evidence>
<dbReference type="PRINTS" id="PR00702">
    <property type="entry name" value="ACRIFLAVINRP"/>
</dbReference>
<name>A0A6C0U0D7_9GAMM</name>
<dbReference type="InterPro" id="IPR001036">
    <property type="entry name" value="Acrflvin-R"/>
</dbReference>
<evidence type="ECO:0000313" key="2">
    <source>
        <dbReference type="EMBL" id="QIB65560.1"/>
    </source>
</evidence>
<gene>
    <name evidence="2" type="ORF">G3T16_09240</name>
</gene>
<feature type="transmembrane region" description="Helical" evidence="1">
    <location>
        <begin position="919"/>
        <end position="944"/>
    </location>
</feature>
<dbReference type="Gene3D" id="1.20.1640.10">
    <property type="entry name" value="Multidrug efflux transporter AcrB transmembrane domain"/>
    <property type="match status" value="2"/>
</dbReference>
<protein>
    <submittedName>
        <fullName evidence="2">Efflux RND transporter permease subunit</fullName>
    </submittedName>
</protein>
<keyword evidence="1" id="KW-1133">Transmembrane helix</keyword>
<organism evidence="2 3">
    <name type="scientific">Kineobactrum salinum</name>
    <dbReference type="NCBI Taxonomy" id="2708301"/>
    <lineage>
        <taxon>Bacteria</taxon>
        <taxon>Pseudomonadati</taxon>
        <taxon>Pseudomonadota</taxon>
        <taxon>Gammaproteobacteria</taxon>
        <taxon>Cellvibrionales</taxon>
        <taxon>Halieaceae</taxon>
        <taxon>Kineobactrum</taxon>
    </lineage>
</organism>
<feature type="transmembrane region" description="Helical" evidence="1">
    <location>
        <begin position="452"/>
        <end position="470"/>
    </location>
</feature>
<dbReference type="AlphaFoldDB" id="A0A6C0U0D7"/>
<proteinExistence type="predicted"/>
<dbReference type="Pfam" id="PF00873">
    <property type="entry name" value="ACR_tran"/>
    <property type="match status" value="1"/>
</dbReference>
<dbReference type="EMBL" id="CP048711">
    <property type="protein sequence ID" value="QIB65560.1"/>
    <property type="molecule type" value="Genomic_DNA"/>
</dbReference>
<dbReference type="Gene3D" id="3.30.2090.10">
    <property type="entry name" value="Multidrug efflux transporter AcrB TolC docking domain, DN and DC subdomains"/>
    <property type="match status" value="2"/>
</dbReference>
<sequence>MIAWFARNPVAANLLMFSIVIGGLLTLKTELVLEVFPYSEPDTISISVPLRGATPEDVELGIATRIEEAVQDIEGIDRIISESVEGSTSVTLELDNGYQPRVVLDDVKSRVDAINTFPADTENPVISLATRKRAVIDVVVAGDLAEDEILAFAEQVRDDLLRIDGVTQVELSAVRNYEIAVELSQDRLRQYNLTLEQVSQAIRESSQDISAGNMRASGGDVLIRSKGQAYRRTDFEQIVIKTNRDGSIIRLQDVARVNDGFEEEAMKTVFNGRQAAFVKVYRVGDQSALDVAGKVKDYLAERQATLPVGMDLDYWDDDSTILKSRLGTMLNSALEGAVLVILLLTLFLRPAIGFWVFIGIPVTFLGAILVMGLMGTTLNVMSAYGFIIVLGLVVDDAIVTGENVYTHLRTSESGLQAAIRGTQEVAVPVTFGVLTTIAAFLPIAFIEGRMGAFFGAIPAVVIPVLVFSLIESKLVLPAHLTRIRLNPAGQPQGKWSRWQNRFADGFERLIMKYYRPLLRLATKHRYTTLAGFVGSFMLVLALIVSGWTRFVFFPNIEGETGAATLTMPVGTPFEVTDTYVQRIGDAARELQDKYRDPATGTSPIVNILVVTGSGGGRGASPNVGRVTFEATPVQEREADISTARLVEEWRRLVGTIPGAESLTYRSSLFRAGDPINIQLSGKSLDTLSEVGDRVKQQLAGYASVFEIADSLSDGKEELHVELTDQGHVLGLSRGDIVNQIGSAFKGAQAQRIQRGRDDIRVLVRFPRGERSTLQSLNTMLIETPDGRRVPMAHVATLTPGKGPSKITRIDGYRVLNITADVEKDQVNMTALQADLAGFLDQLLQQYPEVSYTLEGEAREQRDSFDSMQAGLIAVLFAIYCLLALPLRSYVQPLIVMSVIPFGLIGAVLGHWLMGHPLSLQSVLGMMALVGVLVNDSLVLVDYCNQRLRRGESIDDAVIIAGVARFRPVFLTSMTTFFGLLPLLLERSTDAQFLIPMAISLGFGILFATLITLILIPTNLLIARDIRQWLAGLADRRIATSGAA</sequence>
<feature type="transmembrane region" description="Helical" evidence="1">
    <location>
        <begin position="956"/>
        <end position="980"/>
    </location>
</feature>
<reference evidence="2 3" key="1">
    <citation type="submission" date="2020-02" db="EMBL/GenBank/DDBJ databases">
        <title>Genome sequencing for Kineobactrum sp. M2.</title>
        <authorList>
            <person name="Park S.-J."/>
        </authorList>
    </citation>
    <scope>NUCLEOTIDE SEQUENCE [LARGE SCALE GENOMIC DNA]</scope>
    <source>
        <strain evidence="2 3">M2</strain>
    </source>
</reference>
<keyword evidence="1" id="KW-0812">Transmembrane</keyword>
<feature type="transmembrane region" description="Helical" evidence="1">
    <location>
        <begin position="381"/>
        <end position="405"/>
    </location>
</feature>
<dbReference type="RefSeq" id="WP_163494870.1">
    <property type="nucleotide sequence ID" value="NZ_CP048711.1"/>
</dbReference>
<keyword evidence="1" id="KW-0472">Membrane</keyword>
<accession>A0A6C0U0D7</accession>
<feature type="transmembrane region" description="Helical" evidence="1">
    <location>
        <begin position="425"/>
        <end position="446"/>
    </location>
</feature>
<dbReference type="InterPro" id="IPR027463">
    <property type="entry name" value="AcrB_DN_DC_subdom"/>
</dbReference>
<dbReference type="PANTHER" id="PTHR32063:SF33">
    <property type="entry name" value="RND SUPERFAMILY EFFLUX PUMP PERMEASE COMPONENT"/>
    <property type="match status" value="1"/>
</dbReference>
<dbReference type="Proteomes" id="UP000477680">
    <property type="component" value="Chromosome"/>
</dbReference>
<feature type="transmembrane region" description="Helical" evidence="1">
    <location>
        <begin position="329"/>
        <end position="347"/>
    </location>
</feature>
<dbReference type="Gene3D" id="3.30.70.1430">
    <property type="entry name" value="Multidrug efflux transporter AcrB pore domain"/>
    <property type="match status" value="2"/>
</dbReference>
<dbReference type="SUPFAM" id="SSF82866">
    <property type="entry name" value="Multidrug efflux transporter AcrB transmembrane domain"/>
    <property type="match status" value="2"/>
</dbReference>
<feature type="transmembrane region" description="Helical" evidence="1">
    <location>
        <begin position="992"/>
        <end position="1015"/>
    </location>
</feature>
<feature type="transmembrane region" description="Helical" evidence="1">
    <location>
        <begin position="867"/>
        <end position="886"/>
    </location>
</feature>
<feature type="transmembrane region" description="Helical" evidence="1">
    <location>
        <begin position="893"/>
        <end position="913"/>
    </location>
</feature>
<feature type="transmembrane region" description="Helical" evidence="1">
    <location>
        <begin position="526"/>
        <end position="547"/>
    </location>
</feature>
<dbReference type="GO" id="GO:0042910">
    <property type="term" value="F:xenobiotic transmembrane transporter activity"/>
    <property type="evidence" value="ECO:0007669"/>
    <property type="project" value="TreeGrafter"/>
</dbReference>
<dbReference type="KEGG" id="kim:G3T16_09240"/>